<organism evidence="1 2">
    <name type="scientific">Pseudodesulfovibrio portus</name>
    <dbReference type="NCBI Taxonomy" id="231439"/>
    <lineage>
        <taxon>Bacteria</taxon>
        <taxon>Pseudomonadati</taxon>
        <taxon>Thermodesulfobacteriota</taxon>
        <taxon>Desulfovibrionia</taxon>
        <taxon>Desulfovibrionales</taxon>
        <taxon>Desulfovibrionaceae</taxon>
    </lineage>
</organism>
<keyword evidence="2" id="KW-1185">Reference proteome</keyword>
<dbReference type="SUPFAM" id="SSF53146">
    <property type="entry name" value="Nitrogenase accessory factor-like"/>
    <property type="match status" value="1"/>
</dbReference>
<dbReference type="EMBL" id="AP026708">
    <property type="protein sequence ID" value="BDQ35527.1"/>
    <property type="molecule type" value="Genomic_DNA"/>
</dbReference>
<sequence length="178" mass="19615">MNAAFSIWEDRIAPVFDTASRLAVVTGTRTEGPPHVVTMRWTSPVEVIAILLERHVSVLVCGAISRPLHDAIVDRNIEVHPFVTGELDDVVRAWRTGRLHEDRFRMPGCGRANGVRGRRTRRRGDRRDNVHAPFGASAVAGGQAVCRCPRCGREVFHTPGVPCSANRCPDCHAPLVRA</sequence>
<gene>
    <name evidence="1" type="ORF">JCM14722_30690</name>
</gene>
<evidence type="ECO:0000313" key="2">
    <source>
        <dbReference type="Proteomes" id="UP001061361"/>
    </source>
</evidence>
<dbReference type="Proteomes" id="UP001061361">
    <property type="component" value="Chromosome"/>
</dbReference>
<protein>
    <recommendedName>
        <fullName evidence="3">Dinitrogenase iron-molybdenum cofactor biosynthesis domain-containing protein</fullName>
    </recommendedName>
</protein>
<dbReference type="RefSeq" id="WP_264982424.1">
    <property type="nucleotide sequence ID" value="NZ_AP026708.1"/>
</dbReference>
<proteinExistence type="predicted"/>
<evidence type="ECO:0000313" key="1">
    <source>
        <dbReference type="EMBL" id="BDQ35527.1"/>
    </source>
</evidence>
<dbReference type="Gene3D" id="3.30.420.130">
    <property type="entry name" value="Dinitrogenase iron-molybdenum cofactor biosynthesis domain"/>
    <property type="match status" value="1"/>
</dbReference>
<reference evidence="1" key="1">
    <citation type="submission" date="2022-08" db="EMBL/GenBank/DDBJ databases">
        <title>Genome Sequence of the sulphate-reducing bacterium, Pseudodesulfovibrio portus JCM14722.</title>
        <authorList>
            <person name="Kondo R."/>
            <person name="Kataoka T."/>
        </authorList>
    </citation>
    <scope>NUCLEOTIDE SEQUENCE</scope>
    <source>
        <strain evidence="1">JCM 14722</strain>
    </source>
</reference>
<name>A0ABM8AVL4_9BACT</name>
<dbReference type="InterPro" id="IPR036105">
    <property type="entry name" value="DiNase_FeMo-co_biosyn_sf"/>
</dbReference>
<accession>A0ABM8AVL4</accession>
<evidence type="ECO:0008006" key="3">
    <source>
        <dbReference type="Google" id="ProtNLM"/>
    </source>
</evidence>